<dbReference type="AlphaFoldDB" id="A0A7Z2VGB9"/>
<proteinExistence type="predicted"/>
<evidence type="ECO:0000256" key="1">
    <source>
        <dbReference type="SAM" id="MobiDB-lite"/>
    </source>
</evidence>
<reference evidence="2 3" key="1">
    <citation type="submission" date="2020-04" db="EMBL/GenBank/DDBJ databases">
        <title>Genome sequencing of novel species.</title>
        <authorList>
            <person name="Heo J."/>
            <person name="Kim S.-J."/>
            <person name="Kim J.-S."/>
            <person name="Hong S.-B."/>
            <person name="Kwon S.-W."/>
        </authorList>
    </citation>
    <scope>NUCLEOTIDE SEQUENCE [LARGE SCALE GENOMIC DNA]</scope>
    <source>
        <strain evidence="2 3">MFER-1</strain>
    </source>
</reference>
<keyword evidence="3" id="KW-1185">Reference proteome</keyword>
<feature type="region of interest" description="Disordered" evidence="1">
    <location>
        <begin position="153"/>
        <end position="176"/>
    </location>
</feature>
<accession>A0A7Z2VGB9</accession>
<sequence length="176" mass="20314">MDNRSDQSESSPSAPLPVSFKNIRLVTQEELTRRSEPVKTLQEDKTELYRVIKDTETGEHYLHYAVYHIHVAGGGAEEEYHHLLPLEHDDVIALALGAPLIEYPTQWDRSYLRNGPHGGFVWYDPNGAIEDETDYAKTEAFVREQLLAFREQGSRSEEDVKRLLDRMDKHLPPRTE</sequence>
<protein>
    <submittedName>
        <fullName evidence="2">Uncharacterized protein</fullName>
    </submittedName>
</protein>
<dbReference type="RefSeq" id="WP_169278867.1">
    <property type="nucleotide sequence ID" value="NZ_CP051680.1"/>
</dbReference>
<dbReference type="Proteomes" id="UP000502248">
    <property type="component" value="Chromosome"/>
</dbReference>
<name>A0A7Z2VGB9_9BACL</name>
<organism evidence="2 3">
    <name type="scientific">Cohnella herbarum</name>
    <dbReference type="NCBI Taxonomy" id="2728023"/>
    <lineage>
        <taxon>Bacteria</taxon>
        <taxon>Bacillati</taxon>
        <taxon>Bacillota</taxon>
        <taxon>Bacilli</taxon>
        <taxon>Bacillales</taxon>
        <taxon>Paenibacillaceae</taxon>
        <taxon>Cohnella</taxon>
    </lineage>
</organism>
<dbReference type="EMBL" id="CP051680">
    <property type="protein sequence ID" value="QJD82569.1"/>
    <property type="molecule type" value="Genomic_DNA"/>
</dbReference>
<dbReference type="KEGG" id="cheb:HH215_04765"/>
<evidence type="ECO:0000313" key="2">
    <source>
        <dbReference type="EMBL" id="QJD82569.1"/>
    </source>
</evidence>
<evidence type="ECO:0000313" key="3">
    <source>
        <dbReference type="Proteomes" id="UP000502248"/>
    </source>
</evidence>
<gene>
    <name evidence="2" type="ORF">HH215_04765</name>
</gene>